<accession>A0A448MUG1</accession>
<evidence type="ECO:0008006" key="3">
    <source>
        <dbReference type="Google" id="ProtNLM"/>
    </source>
</evidence>
<dbReference type="AlphaFoldDB" id="A0A448MUG1"/>
<protein>
    <recommendedName>
        <fullName evidence="3">Immunity protein 52 domain-containing protein</fullName>
    </recommendedName>
</protein>
<reference evidence="1 2" key="1">
    <citation type="submission" date="2018-12" db="EMBL/GenBank/DDBJ databases">
        <authorList>
            <consortium name="Pathogen Informatics"/>
        </authorList>
    </citation>
    <scope>NUCLEOTIDE SEQUENCE [LARGE SCALE GENOMIC DNA]</scope>
    <source>
        <strain evidence="1 2">NCTC12967</strain>
    </source>
</reference>
<name>A0A448MUG1_9ACTN</name>
<evidence type="ECO:0000313" key="1">
    <source>
        <dbReference type="EMBL" id="VEH68788.1"/>
    </source>
</evidence>
<sequence>MTHELGDIFVYAPWSRLNETPEEIARRTSRFMEEFSSRVSVGRWRPTQQEEGEWDGTEAGLAGFIGNRIMRKDDGEKAPEGGYHFLLETENDLLETLFTVTAGQSKILEPVYSPSFYQQFGWVPFPDPDQPPRVSADFLWEASIRAVIPAFDPNFAVGQELDVIMEQEPEGWLLPIGYRVWINERVGGVHACAEGLTVERLGNGTLIRVPDSWPAERVIETLTETFRSNDLDGLL</sequence>
<keyword evidence="2" id="KW-1185">Reference proteome</keyword>
<organism evidence="1 2">
    <name type="scientific">Arachnia propionica</name>
    <dbReference type="NCBI Taxonomy" id="1750"/>
    <lineage>
        <taxon>Bacteria</taxon>
        <taxon>Bacillati</taxon>
        <taxon>Actinomycetota</taxon>
        <taxon>Actinomycetes</taxon>
        <taxon>Propionibacteriales</taxon>
        <taxon>Propionibacteriaceae</taxon>
        <taxon>Arachnia</taxon>
    </lineage>
</organism>
<dbReference type="GeneID" id="64405560"/>
<evidence type="ECO:0000313" key="2">
    <source>
        <dbReference type="Proteomes" id="UP000273044"/>
    </source>
</evidence>
<dbReference type="Proteomes" id="UP000273044">
    <property type="component" value="Chromosome"/>
</dbReference>
<dbReference type="EMBL" id="LR134406">
    <property type="protein sequence ID" value="VEH68788.1"/>
    <property type="molecule type" value="Genomic_DNA"/>
</dbReference>
<proteinExistence type="predicted"/>
<dbReference type="RefSeq" id="WP_126375810.1">
    <property type="nucleotide sequence ID" value="NZ_CP072386.1"/>
</dbReference>
<gene>
    <name evidence="1" type="ORF">NCTC12967_00048</name>
</gene>